<dbReference type="EMBL" id="FMTS01000008">
    <property type="protein sequence ID" value="SCW80333.1"/>
    <property type="molecule type" value="Genomic_DNA"/>
</dbReference>
<dbReference type="GO" id="GO:0003677">
    <property type="term" value="F:DNA binding"/>
    <property type="evidence" value="ECO:0007669"/>
    <property type="project" value="UniProtKB-KW"/>
</dbReference>
<dbReference type="InterPro" id="IPR036390">
    <property type="entry name" value="WH_DNA-bd_sf"/>
</dbReference>
<organism evidence="6 7">
    <name type="scientific">Asticcacaulis taihuensis</name>
    <dbReference type="NCBI Taxonomy" id="260084"/>
    <lineage>
        <taxon>Bacteria</taxon>
        <taxon>Pseudomonadati</taxon>
        <taxon>Pseudomonadota</taxon>
        <taxon>Alphaproteobacteria</taxon>
        <taxon>Caulobacterales</taxon>
        <taxon>Caulobacteraceae</taxon>
        <taxon>Asticcacaulis</taxon>
    </lineage>
</organism>
<evidence type="ECO:0000256" key="3">
    <source>
        <dbReference type="ARBA" id="ARBA00023163"/>
    </source>
</evidence>
<dbReference type="InterPro" id="IPR036388">
    <property type="entry name" value="WH-like_DNA-bd_sf"/>
</dbReference>
<dbReference type="SUPFAM" id="SSF46785">
    <property type="entry name" value="Winged helix' DNA-binding domain"/>
    <property type="match status" value="1"/>
</dbReference>
<evidence type="ECO:0000256" key="1">
    <source>
        <dbReference type="ARBA" id="ARBA00023015"/>
    </source>
</evidence>
<dbReference type="InterPro" id="IPR011711">
    <property type="entry name" value="GntR_C"/>
</dbReference>
<evidence type="ECO:0000313" key="6">
    <source>
        <dbReference type="EMBL" id="SCW80333.1"/>
    </source>
</evidence>
<dbReference type="STRING" id="260084.SAMN02927928_3522"/>
<evidence type="ECO:0000256" key="4">
    <source>
        <dbReference type="SAM" id="MobiDB-lite"/>
    </source>
</evidence>
<keyword evidence="3" id="KW-0804">Transcription</keyword>
<dbReference type="PROSITE" id="PS50949">
    <property type="entry name" value="HTH_GNTR"/>
    <property type="match status" value="1"/>
</dbReference>
<dbReference type="Gene3D" id="1.10.10.10">
    <property type="entry name" value="Winged helix-like DNA-binding domain superfamily/Winged helix DNA-binding domain"/>
    <property type="match status" value="1"/>
</dbReference>
<dbReference type="SUPFAM" id="SSF48008">
    <property type="entry name" value="GntR ligand-binding domain-like"/>
    <property type="match status" value="1"/>
</dbReference>
<dbReference type="Pfam" id="PF00392">
    <property type="entry name" value="GntR"/>
    <property type="match status" value="1"/>
</dbReference>
<dbReference type="RefSeq" id="WP_090650458.1">
    <property type="nucleotide sequence ID" value="NZ_CBCRYE010000002.1"/>
</dbReference>
<dbReference type="PANTHER" id="PTHR43537:SF5">
    <property type="entry name" value="UXU OPERON TRANSCRIPTIONAL REGULATOR"/>
    <property type="match status" value="1"/>
</dbReference>
<dbReference type="SMART" id="SM00345">
    <property type="entry name" value="HTH_GNTR"/>
    <property type="match status" value="1"/>
</dbReference>
<evidence type="ECO:0000259" key="5">
    <source>
        <dbReference type="PROSITE" id="PS50949"/>
    </source>
</evidence>
<dbReference type="Proteomes" id="UP000199150">
    <property type="component" value="Unassembled WGS sequence"/>
</dbReference>
<keyword evidence="1" id="KW-0805">Transcription regulation</keyword>
<feature type="domain" description="HTH gntR-type" evidence="5">
    <location>
        <begin position="18"/>
        <end position="86"/>
    </location>
</feature>
<dbReference type="PRINTS" id="PR00035">
    <property type="entry name" value="HTHGNTR"/>
</dbReference>
<sequence>MTESGDILTAKTEADKEVRAYQSVGNSLLQRIRTGEFRASGKLPTERELAEVYGVGRAVIRDALVMLEVKGLVQSRQGSGIYITRKAYEIQPVEVVEIKSRPAWELLPAGGPFELIQAHQWFESHIARLAATQVTEDDILHIQQACDDYGRADFADVREKLELQVHMAIAAATQNAELTIMVGQLWMRRDNDPFWKAAGPRLHSAQNRDRWVEDHARLASAIRSRDGDGAYVAMWQHMDAVKQLLAGGEGFSVAEGGAEKAGGRGRAGRRRLKVSV</sequence>
<dbReference type="CDD" id="cd07377">
    <property type="entry name" value="WHTH_GntR"/>
    <property type="match status" value="1"/>
</dbReference>
<protein>
    <submittedName>
        <fullName evidence="6">Transcriptional regulator, GntR family</fullName>
    </submittedName>
</protein>
<reference evidence="7" key="1">
    <citation type="submission" date="2016-10" db="EMBL/GenBank/DDBJ databases">
        <authorList>
            <person name="Varghese N."/>
            <person name="Submissions S."/>
        </authorList>
    </citation>
    <scope>NUCLEOTIDE SEQUENCE [LARGE SCALE GENOMIC DNA]</scope>
    <source>
        <strain evidence="7">CGMCC 1.3431</strain>
    </source>
</reference>
<dbReference type="InterPro" id="IPR000524">
    <property type="entry name" value="Tscrpt_reg_HTH_GntR"/>
</dbReference>
<feature type="compositionally biased region" description="Basic residues" evidence="4">
    <location>
        <begin position="266"/>
        <end position="276"/>
    </location>
</feature>
<dbReference type="OrthoDB" id="9812645at2"/>
<dbReference type="InterPro" id="IPR008920">
    <property type="entry name" value="TF_FadR/GntR_C"/>
</dbReference>
<evidence type="ECO:0000256" key="2">
    <source>
        <dbReference type="ARBA" id="ARBA00023125"/>
    </source>
</evidence>
<keyword evidence="7" id="KW-1185">Reference proteome</keyword>
<evidence type="ECO:0000313" key="7">
    <source>
        <dbReference type="Proteomes" id="UP000199150"/>
    </source>
</evidence>
<gene>
    <name evidence="6" type="ORF">SAMN02927928_3522</name>
</gene>
<dbReference type="PANTHER" id="PTHR43537">
    <property type="entry name" value="TRANSCRIPTIONAL REGULATOR, GNTR FAMILY"/>
    <property type="match status" value="1"/>
</dbReference>
<dbReference type="GO" id="GO:0003700">
    <property type="term" value="F:DNA-binding transcription factor activity"/>
    <property type="evidence" value="ECO:0007669"/>
    <property type="project" value="InterPro"/>
</dbReference>
<name>A0A1G4TFX7_9CAUL</name>
<accession>A0A1G4TFX7</accession>
<dbReference type="SMART" id="SM00895">
    <property type="entry name" value="FCD"/>
    <property type="match status" value="1"/>
</dbReference>
<feature type="region of interest" description="Disordered" evidence="4">
    <location>
        <begin position="255"/>
        <end position="276"/>
    </location>
</feature>
<dbReference type="Gene3D" id="1.20.120.530">
    <property type="entry name" value="GntR ligand-binding domain-like"/>
    <property type="match status" value="1"/>
</dbReference>
<dbReference type="Pfam" id="PF07729">
    <property type="entry name" value="FCD"/>
    <property type="match status" value="1"/>
</dbReference>
<keyword evidence="2" id="KW-0238">DNA-binding</keyword>
<proteinExistence type="predicted"/>
<dbReference type="AlphaFoldDB" id="A0A1G4TFX7"/>